<keyword evidence="2 6" id="KW-0805">Transcription regulation</keyword>
<evidence type="ECO:0000256" key="3">
    <source>
        <dbReference type="ARBA" id="ARBA00023082"/>
    </source>
</evidence>
<dbReference type="EMBL" id="SGXA01000002">
    <property type="protein sequence ID" value="RZS71495.1"/>
    <property type="molecule type" value="Genomic_DNA"/>
</dbReference>
<evidence type="ECO:0000313" key="9">
    <source>
        <dbReference type="EMBL" id="RZS71495.1"/>
    </source>
</evidence>
<dbReference type="InterPro" id="IPR013324">
    <property type="entry name" value="RNA_pol_sigma_r3/r4-like"/>
</dbReference>
<dbReference type="GO" id="GO:0016987">
    <property type="term" value="F:sigma factor activity"/>
    <property type="evidence" value="ECO:0007669"/>
    <property type="project" value="UniProtKB-KW"/>
</dbReference>
<evidence type="ECO:0000259" key="7">
    <source>
        <dbReference type="Pfam" id="PF04542"/>
    </source>
</evidence>
<evidence type="ECO:0000313" key="10">
    <source>
        <dbReference type="Proteomes" id="UP000293874"/>
    </source>
</evidence>
<dbReference type="InterPro" id="IPR007627">
    <property type="entry name" value="RNA_pol_sigma70_r2"/>
</dbReference>
<dbReference type="RefSeq" id="WP_130541997.1">
    <property type="nucleotide sequence ID" value="NZ_CP042431.1"/>
</dbReference>
<evidence type="ECO:0000259" key="8">
    <source>
        <dbReference type="Pfam" id="PF08281"/>
    </source>
</evidence>
<dbReference type="Pfam" id="PF04542">
    <property type="entry name" value="Sigma70_r2"/>
    <property type="match status" value="1"/>
</dbReference>
<name>A0A4Q7MRW4_9BACT</name>
<dbReference type="GO" id="GO:0003677">
    <property type="term" value="F:DNA binding"/>
    <property type="evidence" value="ECO:0007669"/>
    <property type="project" value="UniProtKB-KW"/>
</dbReference>
<feature type="domain" description="RNA polymerase sigma-70 region 2" evidence="7">
    <location>
        <begin position="26"/>
        <end position="89"/>
    </location>
</feature>
<accession>A0A4Q7MRW4</accession>
<dbReference type="InterPro" id="IPR000838">
    <property type="entry name" value="RNA_pol_sigma70_ECF_CS"/>
</dbReference>
<dbReference type="PANTHER" id="PTHR43133:SF46">
    <property type="entry name" value="RNA POLYMERASE SIGMA-70 FACTOR ECF SUBFAMILY"/>
    <property type="match status" value="1"/>
</dbReference>
<dbReference type="InterPro" id="IPR036388">
    <property type="entry name" value="WH-like_DNA-bd_sf"/>
</dbReference>
<dbReference type="AlphaFoldDB" id="A0A4Q7MRW4"/>
<evidence type="ECO:0000256" key="6">
    <source>
        <dbReference type="RuleBase" id="RU000716"/>
    </source>
</evidence>
<dbReference type="InterPro" id="IPR039425">
    <property type="entry name" value="RNA_pol_sigma-70-like"/>
</dbReference>
<dbReference type="OrthoDB" id="799938at2"/>
<dbReference type="Gene3D" id="1.10.10.10">
    <property type="entry name" value="Winged helix-like DNA-binding domain superfamily/Winged helix DNA-binding domain"/>
    <property type="match status" value="1"/>
</dbReference>
<dbReference type="Proteomes" id="UP000293874">
    <property type="component" value="Unassembled WGS sequence"/>
</dbReference>
<evidence type="ECO:0000256" key="2">
    <source>
        <dbReference type="ARBA" id="ARBA00023015"/>
    </source>
</evidence>
<organism evidence="9 10">
    <name type="scientific">Pseudobacter ginsenosidimutans</name>
    <dbReference type="NCBI Taxonomy" id="661488"/>
    <lineage>
        <taxon>Bacteria</taxon>
        <taxon>Pseudomonadati</taxon>
        <taxon>Bacteroidota</taxon>
        <taxon>Chitinophagia</taxon>
        <taxon>Chitinophagales</taxon>
        <taxon>Chitinophagaceae</taxon>
        <taxon>Pseudobacter</taxon>
    </lineage>
</organism>
<dbReference type="PROSITE" id="PS01063">
    <property type="entry name" value="SIGMA70_ECF"/>
    <property type="match status" value="1"/>
</dbReference>
<keyword evidence="10" id="KW-1185">Reference proteome</keyword>
<comment type="caution">
    <text evidence="9">The sequence shown here is derived from an EMBL/GenBank/DDBJ whole genome shotgun (WGS) entry which is preliminary data.</text>
</comment>
<reference evidence="9 10" key="1">
    <citation type="submission" date="2019-02" db="EMBL/GenBank/DDBJ databases">
        <title>Genomic Encyclopedia of Type Strains, Phase IV (KMG-IV): sequencing the most valuable type-strain genomes for metagenomic binning, comparative biology and taxonomic classification.</title>
        <authorList>
            <person name="Goeker M."/>
        </authorList>
    </citation>
    <scope>NUCLEOTIDE SEQUENCE [LARGE SCALE GENOMIC DNA]</scope>
    <source>
        <strain evidence="9 10">DSM 18116</strain>
    </source>
</reference>
<evidence type="ECO:0000256" key="4">
    <source>
        <dbReference type="ARBA" id="ARBA00023125"/>
    </source>
</evidence>
<dbReference type="InterPro" id="IPR013249">
    <property type="entry name" value="RNA_pol_sigma70_r4_t2"/>
</dbReference>
<keyword evidence="4 6" id="KW-0238">DNA-binding</keyword>
<comment type="similarity">
    <text evidence="1 6">Belongs to the sigma-70 factor family. ECF subfamily.</text>
</comment>
<dbReference type="SUPFAM" id="SSF88946">
    <property type="entry name" value="Sigma2 domain of RNA polymerase sigma factors"/>
    <property type="match status" value="1"/>
</dbReference>
<dbReference type="PANTHER" id="PTHR43133">
    <property type="entry name" value="RNA POLYMERASE ECF-TYPE SIGMA FACTO"/>
    <property type="match status" value="1"/>
</dbReference>
<dbReference type="InterPro" id="IPR013325">
    <property type="entry name" value="RNA_pol_sigma_r2"/>
</dbReference>
<dbReference type="InterPro" id="IPR014284">
    <property type="entry name" value="RNA_pol_sigma-70_dom"/>
</dbReference>
<sequence>MLKPLENTGLLNAIAQNDERAFRAVFDQYHQQLAAFVFSITRSRELTEEIIQDVFLKIWEERNSLPELKSFTAYLFIVTRNHTLNAIRKISQVRKKQEAVNRHLIQTEEEEIPVENYYALLDNAVDQLPMQQKRVFLLRQQGLKNADIAYQMNISVHSVKKYQQWALQAIARLIKTGAFLLISIFF</sequence>
<dbReference type="GO" id="GO:0006352">
    <property type="term" value="P:DNA-templated transcription initiation"/>
    <property type="evidence" value="ECO:0007669"/>
    <property type="project" value="InterPro"/>
</dbReference>
<dbReference type="Gene3D" id="1.10.1740.10">
    <property type="match status" value="1"/>
</dbReference>
<proteinExistence type="inferred from homology"/>
<dbReference type="NCBIfam" id="TIGR02937">
    <property type="entry name" value="sigma70-ECF"/>
    <property type="match status" value="1"/>
</dbReference>
<evidence type="ECO:0000256" key="1">
    <source>
        <dbReference type="ARBA" id="ARBA00010641"/>
    </source>
</evidence>
<evidence type="ECO:0000256" key="5">
    <source>
        <dbReference type="ARBA" id="ARBA00023163"/>
    </source>
</evidence>
<feature type="domain" description="RNA polymerase sigma factor 70 region 4 type 2" evidence="8">
    <location>
        <begin position="120"/>
        <end position="162"/>
    </location>
</feature>
<keyword evidence="5 6" id="KW-0804">Transcription</keyword>
<dbReference type="SUPFAM" id="SSF88659">
    <property type="entry name" value="Sigma3 and sigma4 domains of RNA polymerase sigma factors"/>
    <property type="match status" value="1"/>
</dbReference>
<gene>
    <name evidence="9" type="ORF">EV199_3398</name>
</gene>
<dbReference type="Pfam" id="PF08281">
    <property type="entry name" value="Sigma70_r4_2"/>
    <property type="match status" value="1"/>
</dbReference>
<keyword evidence="3 6" id="KW-0731">Sigma factor</keyword>
<protein>
    <recommendedName>
        <fullName evidence="6">RNA polymerase sigma factor</fullName>
    </recommendedName>
</protein>